<sequence length="74" mass="8023">MEVRDLTDVDLSDALWRKSTRSGANGGNCVEVASNLRGLIAVRDSKNPDGPKLLFTPSEWRAFIGGVKDGEFDA</sequence>
<comment type="caution">
    <text evidence="2">The sequence shown here is derived from an EMBL/GenBank/DDBJ whole genome shotgun (WGS) entry which is preliminary data.</text>
</comment>
<protein>
    <submittedName>
        <fullName evidence="2">DUF397 domain-containing protein</fullName>
    </submittedName>
</protein>
<dbReference type="Proteomes" id="UP000262538">
    <property type="component" value="Unassembled WGS sequence"/>
</dbReference>
<dbReference type="Pfam" id="PF04149">
    <property type="entry name" value="DUF397"/>
    <property type="match status" value="1"/>
</dbReference>
<feature type="domain" description="DUF397" evidence="1">
    <location>
        <begin position="16"/>
        <end position="68"/>
    </location>
</feature>
<reference evidence="2 3" key="1">
    <citation type="submission" date="2018-08" db="EMBL/GenBank/DDBJ databases">
        <title>Microbispora. triticiradicis sp. nov., a novel actinomycete isolated from the root of wheat (Triticum aestivum L.)).</title>
        <authorList>
            <person name="Han C."/>
        </authorList>
    </citation>
    <scope>NUCLEOTIDE SEQUENCE [LARGE SCALE GENOMIC DNA]</scope>
    <source>
        <strain evidence="2 3">NEAU-HRDPA2-9</strain>
    </source>
</reference>
<dbReference type="RefSeq" id="WP_111699086.1">
    <property type="nucleotide sequence ID" value="NZ_QFZU02000031.1"/>
</dbReference>
<evidence type="ECO:0000313" key="2">
    <source>
        <dbReference type="EMBL" id="RGA05587.1"/>
    </source>
</evidence>
<evidence type="ECO:0000259" key="1">
    <source>
        <dbReference type="Pfam" id="PF04149"/>
    </source>
</evidence>
<dbReference type="InterPro" id="IPR007278">
    <property type="entry name" value="DUF397"/>
</dbReference>
<keyword evidence="3" id="KW-1185">Reference proteome</keyword>
<accession>A0ABX9LNP5</accession>
<proteinExistence type="predicted"/>
<evidence type="ECO:0000313" key="3">
    <source>
        <dbReference type="Proteomes" id="UP000262538"/>
    </source>
</evidence>
<dbReference type="EMBL" id="QFZU02000031">
    <property type="protein sequence ID" value="RGA05587.1"/>
    <property type="molecule type" value="Genomic_DNA"/>
</dbReference>
<organism evidence="2 3">
    <name type="scientific">Microbispora triticiradicis</name>
    <dbReference type="NCBI Taxonomy" id="2200763"/>
    <lineage>
        <taxon>Bacteria</taxon>
        <taxon>Bacillati</taxon>
        <taxon>Actinomycetota</taxon>
        <taxon>Actinomycetes</taxon>
        <taxon>Streptosporangiales</taxon>
        <taxon>Streptosporangiaceae</taxon>
        <taxon>Microbispora</taxon>
    </lineage>
</organism>
<gene>
    <name evidence="2" type="ORF">DI270_007695</name>
</gene>
<name>A0ABX9LNP5_9ACTN</name>